<organism evidence="8 9">
    <name type="scientific">Brassica oleracea var. oleracea</name>
    <dbReference type="NCBI Taxonomy" id="109376"/>
    <lineage>
        <taxon>Eukaryota</taxon>
        <taxon>Viridiplantae</taxon>
        <taxon>Streptophyta</taxon>
        <taxon>Embryophyta</taxon>
        <taxon>Tracheophyta</taxon>
        <taxon>Spermatophyta</taxon>
        <taxon>Magnoliopsida</taxon>
        <taxon>eudicotyledons</taxon>
        <taxon>Gunneridae</taxon>
        <taxon>Pentapetalae</taxon>
        <taxon>rosids</taxon>
        <taxon>malvids</taxon>
        <taxon>Brassicales</taxon>
        <taxon>Brassicaceae</taxon>
        <taxon>Brassiceae</taxon>
        <taxon>Brassica</taxon>
    </lineage>
</organism>
<evidence type="ECO:0000313" key="9">
    <source>
        <dbReference type="Proteomes" id="UP000032141"/>
    </source>
</evidence>
<reference evidence="8" key="2">
    <citation type="submission" date="2015-03" db="UniProtKB">
        <authorList>
            <consortium name="EnsemblPlants"/>
        </authorList>
    </citation>
    <scope>IDENTIFICATION</scope>
</reference>
<keyword evidence="5" id="KW-0539">Nucleus</keyword>
<dbReference type="EnsemblPlants" id="Bo3g071680.1">
    <property type="protein sequence ID" value="Bo3g071680.1"/>
    <property type="gene ID" value="Bo3g071680"/>
</dbReference>
<dbReference type="GO" id="GO:0005634">
    <property type="term" value="C:nucleus"/>
    <property type="evidence" value="ECO:0007669"/>
    <property type="project" value="UniProtKB-SubCell"/>
</dbReference>
<dbReference type="InterPro" id="IPR002100">
    <property type="entry name" value="TF_MADSbox"/>
</dbReference>
<comment type="subcellular location">
    <subcellularLocation>
        <location evidence="1">Nucleus</location>
    </subcellularLocation>
</comment>
<evidence type="ECO:0000256" key="4">
    <source>
        <dbReference type="ARBA" id="ARBA00023163"/>
    </source>
</evidence>
<dbReference type="CDD" id="cd00266">
    <property type="entry name" value="MADS_SRF_like"/>
    <property type="match status" value="1"/>
</dbReference>
<feature type="region of interest" description="Disordered" evidence="6">
    <location>
        <begin position="1"/>
        <end position="22"/>
    </location>
</feature>
<dbReference type="SMART" id="SM00432">
    <property type="entry name" value="MADS"/>
    <property type="match status" value="1"/>
</dbReference>
<dbReference type="GO" id="GO:0045944">
    <property type="term" value="P:positive regulation of transcription by RNA polymerase II"/>
    <property type="evidence" value="ECO:0007669"/>
    <property type="project" value="InterPro"/>
</dbReference>
<dbReference type="Gramene" id="Bo3g071680.1">
    <property type="protein sequence ID" value="Bo3g071680.1"/>
    <property type="gene ID" value="Bo3g071680"/>
</dbReference>
<protein>
    <recommendedName>
        <fullName evidence="7">MADS-box domain-containing protein</fullName>
    </recommendedName>
</protein>
<dbReference type="SUPFAM" id="SSF55455">
    <property type="entry name" value="SRF-like"/>
    <property type="match status" value="1"/>
</dbReference>
<dbReference type="STRING" id="109376.A0A0D3BC09"/>
<evidence type="ECO:0000256" key="2">
    <source>
        <dbReference type="ARBA" id="ARBA00023015"/>
    </source>
</evidence>
<dbReference type="Proteomes" id="UP000032141">
    <property type="component" value="Chromosome C3"/>
</dbReference>
<dbReference type="AlphaFoldDB" id="A0A0D3BC09"/>
<dbReference type="Pfam" id="PF00319">
    <property type="entry name" value="SRF-TF"/>
    <property type="match status" value="1"/>
</dbReference>
<feature type="compositionally biased region" description="Low complexity" evidence="6">
    <location>
        <begin position="1"/>
        <end position="20"/>
    </location>
</feature>
<evidence type="ECO:0000256" key="1">
    <source>
        <dbReference type="ARBA" id="ARBA00004123"/>
    </source>
</evidence>
<dbReference type="PROSITE" id="PS50066">
    <property type="entry name" value="MADS_BOX_2"/>
    <property type="match status" value="1"/>
</dbReference>
<accession>A0A0D3BC09</accession>
<evidence type="ECO:0000256" key="5">
    <source>
        <dbReference type="ARBA" id="ARBA00023242"/>
    </source>
</evidence>
<evidence type="ECO:0000256" key="3">
    <source>
        <dbReference type="ARBA" id="ARBA00023125"/>
    </source>
</evidence>
<evidence type="ECO:0000259" key="7">
    <source>
        <dbReference type="PROSITE" id="PS50066"/>
    </source>
</evidence>
<feature type="domain" description="MADS-box" evidence="7">
    <location>
        <begin position="25"/>
        <end position="65"/>
    </location>
</feature>
<evidence type="ECO:0000313" key="8">
    <source>
        <dbReference type="EnsemblPlants" id="Bo3g071680.1"/>
    </source>
</evidence>
<name>A0A0D3BC09_BRAOL</name>
<keyword evidence="3" id="KW-0238">DNA-binding</keyword>
<dbReference type="eggNOG" id="KOG0014">
    <property type="taxonomic scope" value="Eukaryota"/>
</dbReference>
<reference evidence="8 9" key="1">
    <citation type="journal article" date="2014" name="Genome Biol.">
        <title>Transcriptome and methylome profiling reveals relics of genome dominance in the mesopolyploid Brassica oleracea.</title>
        <authorList>
            <person name="Parkin I.A."/>
            <person name="Koh C."/>
            <person name="Tang H."/>
            <person name="Robinson S.J."/>
            <person name="Kagale S."/>
            <person name="Clarke W.E."/>
            <person name="Town C.D."/>
            <person name="Nixon J."/>
            <person name="Krishnakumar V."/>
            <person name="Bidwell S.L."/>
            <person name="Denoeud F."/>
            <person name="Belcram H."/>
            <person name="Links M.G."/>
            <person name="Just J."/>
            <person name="Clarke C."/>
            <person name="Bender T."/>
            <person name="Huebert T."/>
            <person name="Mason A.S."/>
            <person name="Pires J.C."/>
            <person name="Barker G."/>
            <person name="Moore J."/>
            <person name="Walley P.G."/>
            <person name="Manoli S."/>
            <person name="Batley J."/>
            <person name="Edwards D."/>
            <person name="Nelson M.N."/>
            <person name="Wang X."/>
            <person name="Paterson A.H."/>
            <person name="King G."/>
            <person name="Bancroft I."/>
            <person name="Chalhoub B."/>
            <person name="Sharpe A.G."/>
        </authorList>
    </citation>
    <scope>NUCLEOTIDE SEQUENCE</scope>
    <source>
        <strain evidence="8 9">cv. TO1000</strain>
    </source>
</reference>
<dbReference type="GO" id="GO:0046983">
    <property type="term" value="F:protein dimerization activity"/>
    <property type="evidence" value="ECO:0007669"/>
    <property type="project" value="InterPro"/>
</dbReference>
<dbReference type="Gene3D" id="3.40.1810.10">
    <property type="entry name" value="Transcription factor, MADS-box"/>
    <property type="match status" value="1"/>
</dbReference>
<keyword evidence="2" id="KW-0805">Transcription regulation</keyword>
<dbReference type="InterPro" id="IPR050142">
    <property type="entry name" value="MADS-box/MEF2_TF"/>
</dbReference>
<dbReference type="HOGENOM" id="CLU_764155_0_0_1"/>
<keyword evidence="4" id="KW-0804">Transcription</keyword>
<proteinExistence type="predicted"/>
<dbReference type="GO" id="GO:0000981">
    <property type="term" value="F:DNA-binding transcription factor activity, RNA polymerase II-specific"/>
    <property type="evidence" value="ECO:0007669"/>
    <property type="project" value="InterPro"/>
</dbReference>
<dbReference type="PANTHER" id="PTHR48019">
    <property type="entry name" value="SERUM RESPONSE FACTOR HOMOLOG"/>
    <property type="match status" value="1"/>
</dbReference>
<dbReference type="GO" id="GO:0000987">
    <property type="term" value="F:cis-regulatory region sequence-specific DNA binding"/>
    <property type="evidence" value="ECO:0007669"/>
    <property type="project" value="InterPro"/>
</dbReference>
<dbReference type="InterPro" id="IPR033897">
    <property type="entry name" value="SRF-like_MADS-box"/>
</dbReference>
<evidence type="ECO:0000256" key="6">
    <source>
        <dbReference type="SAM" id="MobiDB-lite"/>
    </source>
</evidence>
<dbReference type="PRINTS" id="PR00404">
    <property type="entry name" value="MADSDOMAIN"/>
</dbReference>
<keyword evidence="9" id="KW-1185">Reference proteome</keyword>
<dbReference type="InterPro" id="IPR036879">
    <property type="entry name" value="TF_MADSbox_sf"/>
</dbReference>
<sequence length="351" mass="40158">MTMASYSSSSSSLFKKPSSSEAKRLTKRQENVFKKANELSILCGVEVCVIYYGSNGELKTWPEDREKVKDMARRYSELSEAKREVKQYDLDLFLESIKKDNDSKNKKKKKKRAKLGSSYKYPDWHPRFDKYSVEQLEVLIQSLERSQTMMQHRLRAVVESQRQRNMHYTNMAGQEQIMVPERSNQASMNLFNHGNSTLPQSQASISASNQAYSLAPLPNSLTIHQDPNMEMYSRLLASQGAGMNEVFNTSMLPYNGFNTNCLNGFSNQFYQNCFEVEDPYGVQGAGINNNMKVEDYSGLLWTQGTGMNGLQNGYNSNNNNTNGYPHQLVQTPPVYQYMDRSTQSVRPLYEI</sequence>